<dbReference type="AlphaFoldDB" id="A0A0F9LL35"/>
<organism evidence="1">
    <name type="scientific">marine sediment metagenome</name>
    <dbReference type="NCBI Taxonomy" id="412755"/>
    <lineage>
        <taxon>unclassified sequences</taxon>
        <taxon>metagenomes</taxon>
        <taxon>ecological metagenomes</taxon>
    </lineage>
</organism>
<evidence type="ECO:0000313" key="1">
    <source>
        <dbReference type="EMBL" id="KKM87871.1"/>
    </source>
</evidence>
<protein>
    <submittedName>
        <fullName evidence="1">Uncharacterized protein</fullName>
    </submittedName>
</protein>
<accession>A0A0F9LL35</accession>
<sequence>MNVGNADFDTTGTLSELDKGKLLLGLAFYIFGDFTTRLILFRLLNYFTQVGAIQIMPISINPNDIFDYISQGDLYLISGAQRKSTGKLEKYPLSTRVSAYRHLPVLLFGDSFMYLPTGGTNGENNAFNFGYGVLPFLREDFSYSRNIERRDLSRSINQLILDDFSALYDLYKQREGLTDLAFNRVELNTLATNDIMSVVGPKILDHFLAKSGDLDKNLKNAYSVIAFTRKSLMTTTEGRVNDPLAQVPGTRLASIRIQFSNFFKSLQSSATINFNGLVIDGGVFSLNFELSEFTSKHTQLNYNTRPDWWSAFNIDYIEEKNKEIIDQKVDLLVDLIRNLPPQYSKSVRIFIAQNLGTEIATGMDLGYQYLSATTGASDWIPKTPSATGTIQAPSYIDINLASINAWELTKLRYAVLLSLSTERAADGFYNVRDFNFIIKEAGSDFNDLNYIAIFNSERLTQFFPIYSVLGAPSTVRIGRTKVILSGPYGGALLSDGLSSEWSNLNQFIPLWVSTSNPLIRNFEYYKDFITPGWRGT</sequence>
<reference evidence="1" key="1">
    <citation type="journal article" date="2015" name="Nature">
        <title>Complex archaea that bridge the gap between prokaryotes and eukaryotes.</title>
        <authorList>
            <person name="Spang A."/>
            <person name="Saw J.H."/>
            <person name="Jorgensen S.L."/>
            <person name="Zaremba-Niedzwiedzka K."/>
            <person name="Martijn J."/>
            <person name="Lind A.E."/>
            <person name="van Eijk R."/>
            <person name="Schleper C."/>
            <person name="Guy L."/>
            <person name="Ettema T.J."/>
        </authorList>
    </citation>
    <scope>NUCLEOTIDE SEQUENCE</scope>
</reference>
<dbReference type="EMBL" id="LAZR01007041">
    <property type="protein sequence ID" value="KKM87871.1"/>
    <property type="molecule type" value="Genomic_DNA"/>
</dbReference>
<comment type="caution">
    <text evidence="1">The sequence shown here is derived from an EMBL/GenBank/DDBJ whole genome shotgun (WGS) entry which is preliminary data.</text>
</comment>
<gene>
    <name evidence="1" type="ORF">LCGC14_1264530</name>
</gene>
<name>A0A0F9LL35_9ZZZZ</name>
<proteinExistence type="predicted"/>